<dbReference type="Gene3D" id="2.30.42.10">
    <property type="match status" value="1"/>
</dbReference>
<evidence type="ECO:0008006" key="3">
    <source>
        <dbReference type="Google" id="ProtNLM"/>
    </source>
</evidence>
<organism evidence="1 2">
    <name type="scientific">Sphingomonas oligophenolica</name>
    <dbReference type="NCBI Taxonomy" id="301154"/>
    <lineage>
        <taxon>Bacteria</taxon>
        <taxon>Pseudomonadati</taxon>
        <taxon>Pseudomonadota</taxon>
        <taxon>Alphaproteobacteria</taxon>
        <taxon>Sphingomonadales</taxon>
        <taxon>Sphingomonadaceae</taxon>
        <taxon>Sphingomonas</taxon>
    </lineage>
</organism>
<dbReference type="EMBL" id="JBDIME010000019">
    <property type="protein sequence ID" value="MEN2791624.1"/>
    <property type="molecule type" value="Genomic_DNA"/>
</dbReference>
<dbReference type="Proteomes" id="UP001419910">
    <property type="component" value="Unassembled WGS sequence"/>
</dbReference>
<proteinExistence type="predicted"/>
<reference evidence="1 2" key="1">
    <citation type="submission" date="2024-05" db="EMBL/GenBank/DDBJ databases">
        <authorList>
            <person name="Liu Q."/>
            <person name="Xin Y.-H."/>
        </authorList>
    </citation>
    <scope>NUCLEOTIDE SEQUENCE [LARGE SCALE GENOMIC DNA]</scope>
    <source>
        <strain evidence="1 2">CGMCC 1.10181</strain>
    </source>
</reference>
<comment type="caution">
    <text evidence="1">The sequence shown here is derived from an EMBL/GenBank/DDBJ whole genome shotgun (WGS) entry which is preliminary data.</text>
</comment>
<evidence type="ECO:0000313" key="1">
    <source>
        <dbReference type="EMBL" id="MEN2791624.1"/>
    </source>
</evidence>
<accession>A0ABU9Y763</accession>
<evidence type="ECO:0000313" key="2">
    <source>
        <dbReference type="Proteomes" id="UP001419910"/>
    </source>
</evidence>
<keyword evidence="2" id="KW-1185">Reference proteome</keyword>
<dbReference type="InterPro" id="IPR036034">
    <property type="entry name" value="PDZ_sf"/>
</dbReference>
<sequence length="65" mass="6744">MRPPPTGLKTGDLILAASESPISSASEVARALDTADETVSLDVLRWARRPIVSLVVPDATGSTIA</sequence>
<gene>
    <name evidence="1" type="ORF">ABC974_18475</name>
</gene>
<name>A0ABU9Y763_9SPHN</name>
<protein>
    <recommendedName>
        <fullName evidence="3">PDZ domain-containing protein</fullName>
    </recommendedName>
</protein>
<dbReference type="SUPFAM" id="SSF50156">
    <property type="entry name" value="PDZ domain-like"/>
    <property type="match status" value="1"/>
</dbReference>
<dbReference type="RefSeq" id="WP_343892125.1">
    <property type="nucleotide sequence ID" value="NZ_BAAAEH010000050.1"/>
</dbReference>